<reference evidence="1" key="1">
    <citation type="submission" date="2016-12" db="EMBL/GenBank/DDBJ databases">
        <title>The genomes of Aspergillus section Nigri reveals drivers in fungal speciation.</title>
        <authorList>
            <consortium name="DOE Joint Genome Institute"/>
            <person name="Vesth T.C."/>
            <person name="Nybo J."/>
            <person name="Theobald S."/>
            <person name="Brandl J."/>
            <person name="Frisvad J.C."/>
            <person name="Nielsen K.F."/>
            <person name="Lyhne E.K."/>
            <person name="Kogle M.E."/>
            <person name="Kuo A."/>
            <person name="Riley R."/>
            <person name="Clum A."/>
            <person name="Nolan M."/>
            <person name="Lipzen A."/>
            <person name="Salamov A."/>
            <person name="Henrissat B."/>
            <person name="Wiebenga A."/>
            <person name="De Vries R.P."/>
            <person name="Grigoriev I.V."/>
            <person name="Mortensen U.H."/>
            <person name="Andersen M.R."/>
            <person name="Baker S.E."/>
        </authorList>
    </citation>
    <scope>NUCLEOTIDE SEQUENCE [LARGE SCALE GENOMIC DNA]</scope>
    <source>
        <strain evidence="1">CBS 113365</strain>
    </source>
</reference>
<name>A0A319AUR6_ASPVC</name>
<dbReference type="GeneID" id="37213799"/>
<dbReference type="EMBL" id="KZ821647">
    <property type="protein sequence ID" value="PYH63999.1"/>
    <property type="molecule type" value="Genomic_DNA"/>
</dbReference>
<gene>
    <name evidence="1" type="ORF">BO88DRAFT_429998</name>
</gene>
<evidence type="ECO:0000313" key="2">
    <source>
        <dbReference type="Proteomes" id="UP000248405"/>
    </source>
</evidence>
<accession>A0A319AUR6</accession>
<organism evidence="1 2">
    <name type="scientific">Aspergillus vadensis (strain CBS 113365 / IMI 142717 / IBT 24658)</name>
    <dbReference type="NCBI Taxonomy" id="1448311"/>
    <lineage>
        <taxon>Eukaryota</taxon>
        <taxon>Fungi</taxon>
        <taxon>Dikarya</taxon>
        <taxon>Ascomycota</taxon>
        <taxon>Pezizomycotina</taxon>
        <taxon>Eurotiomycetes</taxon>
        <taxon>Eurotiomycetidae</taxon>
        <taxon>Eurotiales</taxon>
        <taxon>Aspergillaceae</taxon>
        <taxon>Aspergillus</taxon>
        <taxon>Aspergillus subgen. Circumdati</taxon>
    </lineage>
</organism>
<dbReference type="RefSeq" id="XP_025557793.1">
    <property type="nucleotide sequence ID" value="XM_025709207.1"/>
</dbReference>
<protein>
    <submittedName>
        <fullName evidence="1">Uncharacterized protein</fullName>
    </submittedName>
</protein>
<sequence length="135" mass="15130">MITITAANMKKGVLLHRLIMAEKSLVDLHYLFSPVYYLAGLWMFTGVADLLQPTVWYYTPVHGDFYREATHARSWSINRPVDCVPEVFIKHPEPFGEIRESIVCGCVQTVGTYGRPLPPALGLTSLSHCLVGSYS</sequence>
<dbReference type="Proteomes" id="UP000248405">
    <property type="component" value="Unassembled WGS sequence"/>
</dbReference>
<keyword evidence="2" id="KW-1185">Reference proteome</keyword>
<proteinExistence type="predicted"/>
<dbReference type="AlphaFoldDB" id="A0A319AUR6"/>
<evidence type="ECO:0000313" key="1">
    <source>
        <dbReference type="EMBL" id="PYH63999.1"/>
    </source>
</evidence>